<accession>A0A5J4YKZ3</accession>
<keyword evidence="2" id="KW-1185">Reference proteome</keyword>
<evidence type="ECO:0000313" key="1">
    <source>
        <dbReference type="EMBL" id="KAA8491652.1"/>
    </source>
</evidence>
<organism evidence="1 2">
    <name type="scientific">Porphyridium purpureum</name>
    <name type="common">Red alga</name>
    <name type="synonym">Porphyridium cruentum</name>
    <dbReference type="NCBI Taxonomy" id="35688"/>
    <lineage>
        <taxon>Eukaryota</taxon>
        <taxon>Rhodophyta</taxon>
        <taxon>Bangiophyceae</taxon>
        <taxon>Porphyridiales</taxon>
        <taxon>Porphyridiaceae</taxon>
        <taxon>Porphyridium</taxon>
    </lineage>
</organism>
<proteinExistence type="predicted"/>
<comment type="caution">
    <text evidence="1">The sequence shown here is derived from an EMBL/GenBank/DDBJ whole genome shotgun (WGS) entry which is preliminary data.</text>
</comment>
<name>A0A5J4YKZ3_PORPP</name>
<dbReference type="Proteomes" id="UP000324585">
    <property type="component" value="Unassembled WGS sequence"/>
</dbReference>
<dbReference type="AlphaFoldDB" id="A0A5J4YKZ3"/>
<sequence length="123" mass="13588">MLADSTASFVDVSSSNAQPRAFTQVDQWIPCNVHIFQECAKRECAGAHYANAHVIATMHAHIMTIPHGGQKVLRSRHLELRNYRTKDQQIDKGNSTTTVCRSQAMISPLSYNEGAKMGAMGEN</sequence>
<dbReference type="EMBL" id="VRMN01000012">
    <property type="protein sequence ID" value="KAA8491652.1"/>
    <property type="molecule type" value="Genomic_DNA"/>
</dbReference>
<gene>
    <name evidence="1" type="ORF">FVE85_9699</name>
</gene>
<reference evidence="2" key="1">
    <citation type="journal article" date="2019" name="Nat. Commun.">
        <title>Expansion of phycobilisome linker gene families in mesophilic red algae.</title>
        <authorList>
            <person name="Lee J."/>
            <person name="Kim D."/>
            <person name="Bhattacharya D."/>
            <person name="Yoon H.S."/>
        </authorList>
    </citation>
    <scope>NUCLEOTIDE SEQUENCE [LARGE SCALE GENOMIC DNA]</scope>
    <source>
        <strain evidence="2">CCMP 1328</strain>
    </source>
</reference>
<protein>
    <submittedName>
        <fullName evidence="1">Uncharacterized protein</fullName>
    </submittedName>
</protein>
<evidence type="ECO:0000313" key="2">
    <source>
        <dbReference type="Proteomes" id="UP000324585"/>
    </source>
</evidence>